<comment type="caution">
    <text evidence="1">The sequence shown here is derived from an EMBL/GenBank/DDBJ whole genome shotgun (WGS) entry which is preliminary data.</text>
</comment>
<name>A0A0F9WR17_9ZZZZ</name>
<evidence type="ECO:0000313" key="1">
    <source>
        <dbReference type="EMBL" id="KKN88676.1"/>
    </source>
</evidence>
<accession>A0A0F9WR17</accession>
<dbReference type="EMBL" id="LAZR01000126">
    <property type="protein sequence ID" value="KKN88676.1"/>
    <property type="molecule type" value="Genomic_DNA"/>
</dbReference>
<gene>
    <name evidence="1" type="ORF">LCGC14_0245670</name>
</gene>
<sequence length="372" mass="40722">MTKTINPNPPLSENKNVTELRGGMHKKGIKFETKVTGDETGVTIEDKTSYITPNICSVCGKPFTLDGTHSGGPLCECLKKREHDKNMQFKTTEALGELQGGMHNKTRCQKCGKLYSWLAIDSAVDPERCTCPTTPMPGLFSPQSWTCPVCGAGLSPYTSRCPCVPNPFKVTCDGPEVTVTPTDGSFVGSGPSHSDPDMYYIGKIPTPLKGTWMLTDYDLKEITGRGLVLIPHNNLEMLEKAQVGNSVVDINLRNVYIIRGIEQESNSNKKAFVVTKVPDEDYLPTKKEPTFNEQNEGPNFTLTDYKMISGTGTGLILVADPIVNEVQNLHVGHFVYTKDTDRWYKVKGVGRGGGSNTIGIVVTQVKGPRNDD</sequence>
<protein>
    <submittedName>
        <fullName evidence="1">Uncharacterized protein</fullName>
    </submittedName>
</protein>
<reference evidence="1" key="1">
    <citation type="journal article" date="2015" name="Nature">
        <title>Complex archaea that bridge the gap between prokaryotes and eukaryotes.</title>
        <authorList>
            <person name="Spang A."/>
            <person name="Saw J.H."/>
            <person name="Jorgensen S.L."/>
            <person name="Zaremba-Niedzwiedzka K."/>
            <person name="Martijn J."/>
            <person name="Lind A.E."/>
            <person name="van Eijk R."/>
            <person name="Schleper C."/>
            <person name="Guy L."/>
            <person name="Ettema T.J."/>
        </authorList>
    </citation>
    <scope>NUCLEOTIDE SEQUENCE</scope>
</reference>
<dbReference type="AlphaFoldDB" id="A0A0F9WR17"/>
<proteinExistence type="predicted"/>
<organism evidence="1">
    <name type="scientific">marine sediment metagenome</name>
    <dbReference type="NCBI Taxonomy" id="412755"/>
    <lineage>
        <taxon>unclassified sequences</taxon>
        <taxon>metagenomes</taxon>
        <taxon>ecological metagenomes</taxon>
    </lineage>
</organism>